<reference evidence="5" key="1">
    <citation type="journal article" date="2019" name="Int. J. Syst. Evol. Microbiol.">
        <title>The Global Catalogue of Microorganisms (GCM) 10K type strain sequencing project: providing services to taxonomists for standard genome sequencing and annotation.</title>
        <authorList>
            <consortium name="The Broad Institute Genomics Platform"/>
            <consortium name="The Broad Institute Genome Sequencing Center for Infectious Disease"/>
            <person name="Wu L."/>
            <person name="Ma J."/>
        </authorList>
    </citation>
    <scope>NUCLEOTIDE SEQUENCE [LARGE SCALE GENOMIC DNA]</scope>
    <source>
        <strain evidence="5">CCUG 54522</strain>
    </source>
</reference>
<feature type="transmembrane region" description="Helical" evidence="2">
    <location>
        <begin position="224"/>
        <end position="244"/>
    </location>
</feature>
<evidence type="ECO:0000256" key="1">
    <source>
        <dbReference type="SAM" id="MobiDB-lite"/>
    </source>
</evidence>
<evidence type="ECO:0000313" key="4">
    <source>
        <dbReference type="EMBL" id="MFC6044798.1"/>
    </source>
</evidence>
<name>A0ABW1LMW4_9ACTN</name>
<dbReference type="Pfam" id="PF01841">
    <property type="entry name" value="Transglut_core"/>
    <property type="match status" value="1"/>
</dbReference>
<feature type="domain" description="Transglutaminase-like" evidence="3">
    <location>
        <begin position="92"/>
        <end position="162"/>
    </location>
</feature>
<dbReference type="InterPro" id="IPR052901">
    <property type="entry name" value="Bact_TGase-like"/>
</dbReference>
<dbReference type="InterPro" id="IPR002931">
    <property type="entry name" value="Transglutaminase-like"/>
</dbReference>
<sequence>MTAVHLDISSDRLADAGSPTGKVSDIFTDLPDDLPPIVHDLAVQVTDGAETPYEKAVALQNWFREDGGFTYSLAQGPDGNGSDALVEFLSDGPGGRVGYCEQFASAMAVMARQLGIPARVAIGFLHPDPDGPNQWVYSSKDMHAWPELYFDGAGWVRFEPTPAGRADEVPSYTEPGSDPQDEPTDEPSASQSSSAPTQPNRPRDTESAAAAADDQSSGGSSVPWIPTLGGLAVLLLVAGGLLLPRTLRARRRERRLASGLAEPVWAELRDTAVDLGLPWPRDRSPRATRAVLVEYFGAPVGPDTVERPAHGPAIAPEAVGAIDRLVHTVELDRYSRSGASLDPVRLRADGETCVAALFGGAARSARRRATWWPPSLTSAGRAPQYRLPSSIRVPGSSPEKSDRLQRVP</sequence>
<comment type="caution">
    <text evidence="4">The sequence shown here is derived from an EMBL/GenBank/DDBJ whole genome shotgun (WGS) entry which is preliminary data.</text>
</comment>
<feature type="region of interest" description="Disordered" evidence="1">
    <location>
        <begin position="160"/>
        <end position="220"/>
    </location>
</feature>
<dbReference type="PANTHER" id="PTHR42736">
    <property type="entry name" value="PROTEIN-GLUTAMINE GAMMA-GLUTAMYLTRANSFERASE"/>
    <property type="match status" value="1"/>
</dbReference>
<dbReference type="RefSeq" id="WP_379156879.1">
    <property type="nucleotide sequence ID" value="NZ_JBHSRJ010000005.1"/>
</dbReference>
<keyword evidence="2" id="KW-1133">Transmembrane helix</keyword>
<evidence type="ECO:0000256" key="2">
    <source>
        <dbReference type="SAM" id="Phobius"/>
    </source>
</evidence>
<dbReference type="PANTHER" id="PTHR42736:SF1">
    <property type="entry name" value="PROTEIN-GLUTAMINE GAMMA-GLUTAMYLTRANSFERASE"/>
    <property type="match status" value="1"/>
</dbReference>
<feature type="compositionally biased region" description="Low complexity" evidence="1">
    <location>
        <begin position="207"/>
        <end position="220"/>
    </location>
</feature>
<dbReference type="SMART" id="SM00460">
    <property type="entry name" value="TGc"/>
    <property type="match status" value="1"/>
</dbReference>
<proteinExistence type="predicted"/>
<dbReference type="Proteomes" id="UP001596135">
    <property type="component" value="Unassembled WGS sequence"/>
</dbReference>
<dbReference type="SUPFAM" id="SSF54001">
    <property type="entry name" value="Cysteine proteinases"/>
    <property type="match status" value="1"/>
</dbReference>
<accession>A0ABW1LMW4</accession>
<feature type="compositionally biased region" description="Basic and acidic residues" evidence="1">
    <location>
        <begin position="399"/>
        <end position="408"/>
    </location>
</feature>
<keyword evidence="2" id="KW-0812">Transmembrane</keyword>
<keyword evidence="5" id="KW-1185">Reference proteome</keyword>
<keyword evidence="2" id="KW-0472">Membrane</keyword>
<feature type="region of interest" description="Disordered" evidence="1">
    <location>
        <begin position="374"/>
        <end position="408"/>
    </location>
</feature>
<evidence type="ECO:0000313" key="5">
    <source>
        <dbReference type="Proteomes" id="UP001596135"/>
    </source>
</evidence>
<evidence type="ECO:0000259" key="3">
    <source>
        <dbReference type="SMART" id="SM00460"/>
    </source>
</evidence>
<gene>
    <name evidence="4" type="ORF">ACFPYL_17035</name>
</gene>
<dbReference type="EMBL" id="JBHSRJ010000005">
    <property type="protein sequence ID" value="MFC6044798.1"/>
    <property type="molecule type" value="Genomic_DNA"/>
</dbReference>
<dbReference type="InterPro" id="IPR038765">
    <property type="entry name" value="Papain-like_cys_pep_sf"/>
</dbReference>
<feature type="compositionally biased region" description="Low complexity" evidence="1">
    <location>
        <begin position="187"/>
        <end position="198"/>
    </location>
</feature>
<organism evidence="4 5">
    <name type="scientific">Nocardioides hankookensis</name>
    <dbReference type="NCBI Taxonomy" id="443157"/>
    <lineage>
        <taxon>Bacteria</taxon>
        <taxon>Bacillati</taxon>
        <taxon>Actinomycetota</taxon>
        <taxon>Actinomycetes</taxon>
        <taxon>Propionibacteriales</taxon>
        <taxon>Nocardioidaceae</taxon>
        <taxon>Nocardioides</taxon>
    </lineage>
</organism>
<dbReference type="Gene3D" id="3.10.620.30">
    <property type="match status" value="1"/>
</dbReference>
<protein>
    <submittedName>
        <fullName evidence="4">Transglutaminase family protein</fullName>
    </submittedName>
</protein>